<gene>
    <name evidence="3" type="ORF">BD833_102376</name>
</gene>
<dbReference type="Pfam" id="PF10646">
    <property type="entry name" value="Germane"/>
    <property type="match status" value="1"/>
</dbReference>
<proteinExistence type="predicted"/>
<evidence type="ECO:0000259" key="2">
    <source>
        <dbReference type="SMART" id="SM00909"/>
    </source>
</evidence>
<dbReference type="PROSITE" id="PS51257">
    <property type="entry name" value="PROKAR_LIPOPROTEIN"/>
    <property type="match status" value="1"/>
</dbReference>
<keyword evidence="1" id="KW-0732">Signal</keyword>
<dbReference type="RefSeq" id="WP_166531945.1">
    <property type="nucleotide sequence ID" value="NZ_VNHW01000002.1"/>
</dbReference>
<feature type="chain" id="PRO_5039042625" evidence="1">
    <location>
        <begin position="28"/>
        <end position="577"/>
    </location>
</feature>
<feature type="domain" description="GerMN" evidence="2">
    <location>
        <begin position="198"/>
        <end position="287"/>
    </location>
</feature>
<name>A0A5S5D5F4_9ACTN</name>
<dbReference type="InterPro" id="IPR019606">
    <property type="entry name" value="GerMN"/>
</dbReference>
<dbReference type="InterPro" id="IPR018910">
    <property type="entry name" value="LpqB_C"/>
</dbReference>
<dbReference type="SMART" id="SM00909">
    <property type="entry name" value="Germane"/>
    <property type="match status" value="1"/>
</dbReference>
<dbReference type="Pfam" id="PF25976">
    <property type="entry name" value="LpqB_N"/>
    <property type="match status" value="1"/>
</dbReference>
<organism evidence="3 4">
    <name type="scientific">Blastococcus xanthinilyticus</name>
    <dbReference type="NCBI Taxonomy" id="1564164"/>
    <lineage>
        <taxon>Bacteria</taxon>
        <taxon>Bacillati</taxon>
        <taxon>Actinomycetota</taxon>
        <taxon>Actinomycetes</taxon>
        <taxon>Geodermatophilales</taxon>
        <taxon>Geodermatophilaceae</taxon>
        <taxon>Blastococcus</taxon>
    </lineage>
</organism>
<feature type="signal peptide" evidence="1">
    <location>
        <begin position="1"/>
        <end position="27"/>
    </location>
</feature>
<evidence type="ECO:0000313" key="4">
    <source>
        <dbReference type="Proteomes" id="UP000322499"/>
    </source>
</evidence>
<dbReference type="EMBL" id="VNHW01000002">
    <property type="protein sequence ID" value="TYP89899.1"/>
    <property type="molecule type" value="Genomic_DNA"/>
</dbReference>
<evidence type="ECO:0000313" key="3">
    <source>
        <dbReference type="EMBL" id="TYP89899.1"/>
    </source>
</evidence>
<keyword evidence="4" id="KW-1185">Reference proteome</keyword>
<comment type="caution">
    <text evidence="3">The sequence shown here is derived from an EMBL/GenBank/DDBJ whole genome shotgun (WGS) entry which is preliminary data.</text>
</comment>
<dbReference type="AlphaFoldDB" id="A0A5S5D5F4"/>
<protein>
    <submittedName>
        <fullName evidence="3">Sporulation and spore germination protein</fullName>
    </submittedName>
</protein>
<sequence length="577" mass="59986">MSARPSSVAVLLSTLLALVGCSTVPTSSPVVEITQAPTRVVESVGIEPLPPAPGASPEEIVNDFIDAAASTVPRHPVARQYLTPDAAESWSDVGISVIGTDFATVTTDPGTVTVTANLIGKVDSRGVFTVADRGVFTRQFRLEQIDGEWRITDPQEGLIMLEPDFRRLYDQVDAYFLDPTRQRVVPDPRYLITGGSQATTIVERVIEGPSAPLAAGVQNPLAGVELEGSVTVQGQTATVELTGLPAEPSPLLAQISAQLVWTLQQLDQPQIRDVIVLLDGEPVVPDGVPARQTVEDWASYDPDAVPVDGVGHYLLDGALRTVPDGEPAPGPAGEGAYGLSSAAIGAETPTGALSFLTGTRNEPAGGATLLAGQYGGELTPVLSADSLSAPTVAATRTEAWVVRNGSEVVRVPAGGPPQPVAAPTLGGLGRADLIQLSPDGVRAAVVIEGPQGRRLYVGTVVRSEDDGSVVLRDLRAVAPTLAQVIDVGWRDSGSLLVLAGDEGEERIVPYSVGVDGWGLSRVPTSGLPSQPTSLGVAPTRQPLVTADDAIWQLTGGTWSTLVRGAESLPGTAPFYPL</sequence>
<dbReference type="InterPro" id="IPR059026">
    <property type="entry name" value="LpqB_N"/>
</dbReference>
<dbReference type="Proteomes" id="UP000322499">
    <property type="component" value="Unassembled WGS sequence"/>
</dbReference>
<accession>A0A5S5D5F4</accession>
<evidence type="ECO:0000256" key="1">
    <source>
        <dbReference type="SAM" id="SignalP"/>
    </source>
</evidence>
<dbReference type="Pfam" id="PF10647">
    <property type="entry name" value="Gmad1"/>
    <property type="match status" value="1"/>
</dbReference>
<reference evidence="3 4" key="1">
    <citation type="submission" date="2019-07" db="EMBL/GenBank/DDBJ databases">
        <title>Genomic Encyclopedia of Archaeal and Bacterial Type Strains, Phase II (KMG-II): from individual species to whole genera.</title>
        <authorList>
            <person name="Goeker M."/>
        </authorList>
    </citation>
    <scope>NUCLEOTIDE SEQUENCE [LARGE SCALE GENOMIC DNA]</scope>
    <source>
        <strain evidence="3 4">DSM 46842</strain>
    </source>
</reference>